<dbReference type="Pfam" id="PF03860">
    <property type="entry name" value="Csp"/>
    <property type="match status" value="1"/>
</dbReference>
<dbReference type="PANTHER" id="PTHR37310">
    <property type="entry name" value="CYTOPLASMIC PROTEIN-RELATED"/>
    <property type="match status" value="1"/>
</dbReference>
<reference evidence="1 2" key="1">
    <citation type="submission" date="2019-03" db="EMBL/GenBank/DDBJ databases">
        <authorList>
            <person name="Kim M.K.M."/>
        </authorList>
    </citation>
    <scope>NUCLEOTIDE SEQUENCE [LARGE SCALE GENOMIC DNA]</scope>
    <source>
        <strain evidence="1 2">17J68-15</strain>
    </source>
</reference>
<dbReference type="InterPro" id="IPR044543">
    <property type="entry name" value="YHJQ-like"/>
</dbReference>
<dbReference type="EMBL" id="SKFH01000018">
    <property type="protein sequence ID" value="TCZ69896.1"/>
    <property type="molecule type" value="Genomic_DNA"/>
</dbReference>
<dbReference type="Gene3D" id="1.20.1270.360">
    <property type="match status" value="1"/>
</dbReference>
<dbReference type="CDD" id="cd08026">
    <property type="entry name" value="DUF326"/>
    <property type="match status" value="1"/>
</dbReference>
<accession>A0A4R4DXQ3</accession>
<sequence>MNHQNPSHHHSGHPHSDLIRTLLECAQACELCMSACLEESDVTAMAHCIELDRDCAALCFLGAQLLLRDSEIAHPFLRVCEEACRLCAEECSMHDHDHCKRCAEACRRCEEACRQVQGETQPR</sequence>
<protein>
    <submittedName>
        <fullName evidence="1">Four-helix bundle copper-binding protein</fullName>
    </submittedName>
</protein>
<keyword evidence="2" id="KW-1185">Reference proteome</keyword>
<evidence type="ECO:0000313" key="1">
    <source>
        <dbReference type="EMBL" id="TCZ69896.1"/>
    </source>
</evidence>
<dbReference type="RefSeq" id="WP_131852368.1">
    <property type="nucleotide sequence ID" value="NZ_SKFH01000018.1"/>
</dbReference>
<dbReference type="PANTHER" id="PTHR37310:SF1">
    <property type="entry name" value="CYTOPLASMIC PROTEIN"/>
    <property type="match status" value="1"/>
</dbReference>
<dbReference type="AlphaFoldDB" id="A0A4R4DXQ3"/>
<comment type="caution">
    <text evidence="1">The sequence shown here is derived from an EMBL/GenBank/DDBJ whole genome shotgun (WGS) entry which is preliminary data.</text>
</comment>
<dbReference type="InterPro" id="IPR005560">
    <property type="entry name" value="Csp_YhjQ"/>
</dbReference>
<gene>
    <name evidence="1" type="ORF">E0486_11710</name>
</gene>
<organism evidence="1 2">
    <name type="scientific">Flaviaesturariibacter aridisoli</name>
    <dbReference type="NCBI Taxonomy" id="2545761"/>
    <lineage>
        <taxon>Bacteria</taxon>
        <taxon>Pseudomonadati</taxon>
        <taxon>Bacteroidota</taxon>
        <taxon>Chitinophagia</taxon>
        <taxon>Chitinophagales</taxon>
        <taxon>Chitinophagaceae</taxon>
        <taxon>Flaviaestuariibacter</taxon>
    </lineage>
</organism>
<name>A0A4R4DXQ3_9BACT</name>
<evidence type="ECO:0000313" key="2">
    <source>
        <dbReference type="Proteomes" id="UP000295164"/>
    </source>
</evidence>
<dbReference type="Proteomes" id="UP000295164">
    <property type="component" value="Unassembled WGS sequence"/>
</dbReference>
<proteinExistence type="predicted"/>
<dbReference type="OrthoDB" id="5396211at2"/>